<organism evidence="1">
    <name type="scientific">viral metagenome</name>
    <dbReference type="NCBI Taxonomy" id="1070528"/>
    <lineage>
        <taxon>unclassified sequences</taxon>
        <taxon>metagenomes</taxon>
        <taxon>organismal metagenomes</taxon>
    </lineage>
</organism>
<accession>A0A6C0ECX5</accession>
<sequence>MRSLLIINDDANIITYLTEKYFEISTVNSINNIDETDNNTIYLIKNNLLTEEEMDKMVAIKKLDLDINLIMTCKYPHRALCNNMNEMFTDVFINCKSLNNVFISMIEKSMGHNISQLKGTNDILHLTLKNNQITRYDFHDEKRYDIFNITVESNKFIINECFNENNNVIVM</sequence>
<name>A0A6C0ECX5_9ZZZZ</name>
<dbReference type="EMBL" id="MN739782">
    <property type="protein sequence ID" value="QHT26243.1"/>
    <property type="molecule type" value="Genomic_DNA"/>
</dbReference>
<evidence type="ECO:0000313" key="1">
    <source>
        <dbReference type="EMBL" id="QHT26243.1"/>
    </source>
</evidence>
<dbReference type="AlphaFoldDB" id="A0A6C0ECX5"/>
<reference evidence="1" key="1">
    <citation type="journal article" date="2020" name="Nature">
        <title>Giant virus diversity and host interactions through global metagenomics.</title>
        <authorList>
            <person name="Schulz F."/>
            <person name="Roux S."/>
            <person name="Paez-Espino D."/>
            <person name="Jungbluth S."/>
            <person name="Walsh D.A."/>
            <person name="Denef V.J."/>
            <person name="McMahon K.D."/>
            <person name="Konstantinidis K.T."/>
            <person name="Eloe-Fadrosh E.A."/>
            <person name="Kyrpides N.C."/>
            <person name="Woyke T."/>
        </authorList>
    </citation>
    <scope>NUCLEOTIDE SEQUENCE</scope>
    <source>
        <strain evidence="1">GVMAG-M-3300023179-27</strain>
    </source>
</reference>
<protein>
    <submittedName>
        <fullName evidence="1">Uncharacterized protein</fullName>
    </submittedName>
</protein>
<proteinExistence type="predicted"/>